<name>A0A7T9DJH6_9ARCH</name>
<keyword evidence="1" id="KW-0812">Transmembrane</keyword>
<evidence type="ECO:0000256" key="1">
    <source>
        <dbReference type="SAM" id="Phobius"/>
    </source>
</evidence>
<proteinExistence type="predicted"/>
<evidence type="ECO:0000313" key="2">
    <source>
        <dbReference type="EMBL" id="QQR92484.1"/>
    </source>
</evidence>
<dbReference type="AlphaFoldDB" id="A0A7T9DJH6"/>
<dbReference type="EMBL" id="CP064981">
    <property type="protein sequence ID" value="QQR92484.1"/>
    <property type="molecule type" value="Genomic_DNA"/>
</dbReference>
<feature type="transmembrane region" description="Helical" evidence="1">
    <location>
        <begin position="19"/>
        <end position="38"/>
    </location>
</feature>
<gene>
    <name evidence="2" type="ORF">IPJ89_05045</name>
</gene>
<protein>
    <recommendedName>
        <fullName evidence="3">DUF333 domain-containing protein</fullName>
    </recommendedName>
</protein>
<accession>A0A7T9DJH6</accession>
<keyword evidence="1" id="KW-1133">Transmembrane helix</keyword>
<dbReference type="Proteomes" id="UP000596004">
    <property type="component" value="Chromosome"/>
</dbReference>
<keyword evidence="1" id="KW-0472">Membrane</keyword>
<sequence>MATTPTTERTKHNAGARTLLLLLALVTVAGAIVAVSFIQTARVTNTNPYAHITNYDECVAAGYPALKSYPGQCILPDGTRFVQVIPEDKQINSYSACVAVGYPIMESAPPKCRTRDGRTFTATPDEWPTPSRFVAETSCTIDAECKLINEELGFACCHMGACQITDYSEDHWIAVNANWFDSQRAVQCPGDDSCGPAPLCAVQVEPSGYAPRCVQNTCQKVLEGTA</sequence>
<organism evidence="2">
    <name type="scientific">Candidatus Iainarchaeum sp</name>
    <dbReference type="NCBI Taxonomy" id="3101447"/>
    <lineage>
        <taxon>Archaea</taxon>
        <taxon>Candidatus Iainarchaeota</taxon>
        <taxon>Candidatus Iainarchaeia</taxon>
        <taxon>Candidatus Iainarchaeales</taxon>
        <taxon>Candidatus Iainarchaeaceae</taxon>
        <taxon>Candidatus Iainarchaeum</taxon>
    </lineage>
</organism>
<reference evidence="2" key="1">
    <citation type="submission" date="2020-11" db="EMBL/GenBank/DDBJ databases">
        <title>Connecting structure to function with the recovery of over 1000 high-quality activated sludge metagenome-assembled genomes encoding full-length rRNA genes using long-read sequencing.</title>
        <authorList>
            <person name="Singleton C.M."/>
            <person name="Petriglieri F."/>
            <person name="Kristensen J.M."/>
            <person name="Kirkegaard R.H."/>
            <person name="Michaelsen T.Y."/>
            <person name="Andersen M.H."/>
            <person name="Karst S.M."/>
            <person name="Dueholm M.S."/>
            <person name="Nielsen P.H."/>
            <person name="Albertsen M."/>
        </authorList>
    </citation>
    <scope>NUCLEOTIDE SEQUENCE</scope>
    <source>
        <strain evidence="2">Fred_18-Q3-R57-64_BAT3C.431</strain>
    </source>
</reference>
<evidence type="ECO:0008006" key="3">
    <source>
        <dbReference type="Google" id="ProtNLM"/>
    </source>
</evidence>